<evidence type="ECO:0000313" key="5">
    <source>
        <dbReference type="Proteomes" id="UP000051673"/>
    </source>
</evidence>
<evidence type="ECO:0000313" key="4">
    <source>
        <dbReference type="EMBL" id="KRN76860.1"/>
    </source>
</evidence>
<organism evidence="4 5">
    <name type="scientific">Weissella minor</name>
    <dbReference type="NCBI Taxonomy" id="1620"/>
    <lineage>
        <taxon>Bacteria</taxon>
        <taxon>Bacillati</taxon>
        <taxon>Bacillota</taxon>
        <taxon>Bacilli</taxon>
        <taxon>Lactobacillales</taxon>
        <taxon>Lactobacillaceae</taxon>
        <taxon>Weissella</taxon>
    </lineage>
</organism>
<dbReference type="EMBL" id="JQCD01000024">
    <property type="protein sequence ID" value="KRN76860.1"/>
    <property type="molecule type" value="Genomic_DNA"/>
</dbReference>
<dbReference type="Pfam" id="PF03780">
    <property type="entry name" value="Asp23"/>
    <property type="match status" value="1"/>
</dbReference>
<gene>
    <name evidence="4" type="ORF">IV67_GL000369</name>
</gene>
<reference evidence="4 5" key="1">
    <citation type="journal article" date="2015" name="Genome Announc.">
        <title>Expanding the biotechnology potential of lactobacilli through comparative genomics of 213 strains and associated genera.</title>
        <authorList>
            <person name="Sun Z."/>
            <person name="Harris H.M."/>
            <person name="McCann A."/>
            <person name="Guo C."/>
            <person name="Argimon S."/>
            <person name="Zhang W."/>
            <person name="Yang X."/>
            <person name="Jeffery I.B."/>
            <person name="Cooney J.C."/>
            <person name="Kagawa T.F."/>
            <person name="Liu W."/>
            <person name="Song Y."/>
            <person name="Salvetti E."/>
            <person name="Wrobel A."/>
            <person name="Rasinkangas P."/>
            <person name="Parkhill J."/>
            <person name="Rea M.C."/>
            <person name="O'Sullivan O."/>
            <person name="Ritari J."/>
            <person name="Douillard F.P."/>
            <person name="Paul Ross R."/>
            <person name="Yang R."/>
            <person name="Briner A.E."/>
            <person name="Felis G.E."/>
            <person name="de Vos W.M."/>
            <person name="Barrangou R."/>
            <person name="Klaenhammer T.R."/>
            <person name="Caufield P.W."/>
            <person name="Cui Y."/>
            <person name="Zhang H."/>
            <person name="O'Toole P.W."/>
        </authorList>
    </citation>
    <scope>NUCLEOTIDE SEQUENCE [LARGE SCALE GENOMIC DNA]</scope>
    <source>
        <strain evidence="4 5">DSM 20014</strain>
    </source>
</reference>
<dbReference type="OrthoDB" id="9808942at2"/>
<proteinExistence type="inferred from homology"/>
<dbReference type="Proteomes" id="UP000051673">
    <property type="component" value="Unassembled WGS sequence"/>
</dbReference>
<comment type="caution">
    <text evidence="4">The sequence shown here is derived from an EMBL/GenBank/DDBJ whole genome shotgun (WGS) entry which is preliminary data.</text>
</comment>
<comment type="similarity">
    <text evidence="1">Belongs to the asp23 family.</text>
</comment>
<dbReference type="PATRIC" id="fig|1620.3.peg.374"/>
<keyword evidence="5" id="KW-1185">Reference proteome</keyword>
<evidence type="ECO:0000256" key="2">
    <source>
        <dbReference type="ARBA" id="ARBA00039575"/>
    </source>
</evidence>
<dbReference type="PANTHER" id="PTHR34297:SF3">
    <property type="entry name" value="ALKALINE SHOCK PROTEIN 23"/>
    <property type="match status" value="1"/>
</dbReference>
<evidence type="ECO:0000256" key="3">
    <source>
        <dbReference type="SAM" id="MobiDB-lite"/>
    </source>
</evidence>
<protein>
    <recommendedName>
        <fullName evidence="2">Stress response regulator gls24 homolog</fullName>
    </recommendedName>
</protein>
<dbReference type="STRING" id="1620.IV67_GL000369"/>
<dbReference type="PANTHER" id="PTHR34297">
    <property type="entry name" value="HYPOTHETICAL CYTOSOLIC PROTEIN-RELATED"/>
    <property type="match status" value="1"/>
</dbReference>
<dbReference type="AlphaFoldDB" id="A0A0R2JPQ9"/>
<dbReference type="RefSeq" id="WP_057787616.1">
    <property type="nucleotide sequence ID" value="NZ_CBDALJ010000024.1"/>
</dbReference>
<sequence length="160" mass="17580">MANTEVKEATGKLSFDDKVIQKIVGISLNQIDGLLTVNGGFFSNMAKSIVNTDDVTAGINTEVGQKQVAIDMQIVVEYGKDIHALFKEMKQLVTKEVKSMTGLDVVEFNVDVIDIKSRAEYEADSESLQDKVSSSFKKSDDDTQEEATTQEVAKPKARVQ</sequence>
<name>A0A0R2JPQ9_9LACO</name>
<dbReference type="InterPro" id="IPR005531">
    <property type="entry name" value="Asp23"/>
</dbReference>
<evidence type="ECO:0000256" key="1">
    <source>
        <dbReference type="ARBA" id="ARBA00005721"/>
    </source>
</evidence>
<accession>A0A0R2JPQ9</accession>
<feature type="region of interest" description="Disordered" evidence="3">
    <location>
        <begin position="124"/>
        <end position="160"/>
    </location>
</feature>